<organism evidence="6 7">
    <name type="scientific">Variovorax guangxiensis</name>
    <dbReference type="NCBI Taxonomy" id="1775474"/>
    <lineage>
        <taxon>Bacteria</taxon>
        <taxon>Pseudomonadati</taxon>
        <taxon>Pseudomonadota</taxon>
        <taxon>Betaproteobacteria</taxon>
        <taxon>Burkholderiales</taxon>
        <taxon>Comamonadaceae</taxon>
        <taxon>Variovorax</taxon>
    </lineage>
</organism>
<evidence type="ECO:0000256" key="4">
    <source>
        <dbReference type="ARBA" id="ARBA00023239"/>
    </source>
</evidence>
<dbReference type="PROSITE" id="PS51891">
    <property type="entry name" value="CENP_V_GFA"/>
    <property type="match status" value="1"/>
</dbReference>
<dbReference type="PANTHER" id="PTHR33337:SF40">
    <property type="entry name" value="CENP-V_GFA DOMAIN-CONTAINING PROTEIN-RELATED"/>
    <property type="match status" value="1"/>
</dbReference>
<proteinExistence type="inferred from homology"/>
<evidence type="ECO:0000313" key="7">
    <source>
        <dbReference type="Proteomes" id="UP000524450"/>
    </source>
</evidence>
<dbReference type="Pfam" id="PF04828">
    <property type="entry name" value="GFA"/>
    <property type="match status" value="1"/>
</dbReference>
<keyword evidence="2" id="KW-0479">Metal-binding</keyword>
<evidence type="ECO:0000256" key="2">
    <source>
        <dbReference type="ARBA" id="ARBA00022723"/>
    </source>
</evidence>
<dbReference type="AlphaFoldDB" id="A0A840FKG2"/>
<comment type="caution">
    <text evidence="6">The sequence shown here is derived from an EMBL/GenBank/DDBJ whole genome shotgun (WGS) entry which is preliminary data.</text>
</comment>
<gene>
    <name evidence="6" type="ORF">GGD71_002222</name>
</gene>
<keyword evidence="3" id="KW-0862">Zinc</keyword>
<dbReference type="PANTHER" id="PTHR33337">
    <property type="entry name" value="GFA DOMAIN-CONTAINING PROTEIN"/>
    <property type="match status" value="1"/>
</dbReference>
<dbReference type="InterPro" id="IPR011057">
    <property type="entry name" value="Mss4-like_sf"/>
</dbReference>
<evidence type="ECO:0000256" key="3">
    <source>
        <dbReference type="ARBA" id="ARBA00022833"/>
    </source>
</evidence>
<keyword evidence="4" id="KW-0456">Lyase</keyword>
<dbReference type="Proteomes" id="UP000524450">
    <property type="component" value="Unassembled WGS sequence"/>
</dbReference>
<dbReference type="GO" id="GO:0046872">
    <property type="term" value="F:metal ion binding"/>
    <property type="evidence" value="ECO:0007669"/>
    <property type="project" value="UniProtKB-KW"/>
</dbReference>
<name>A0A840FKG2_9BURK</name>
<protein>
    <recommendedName>
        <fullName evidence="5">CENP-V/GFA domain-containing protein</fullName>
    </recommendedName>
</protein>
<dbReference type="Gene3D" id="3.90.1590.10">
    <property type="entry name" value="glutathione-dependent formaldehyde- activating enzyme (gfa)"/>
    <property type="match status" value="1"/>
</dbReference>
<dbReference type="EMBL" id="JACIFZ010000002">
    <property type="protein sequence ID" value="MBB4221462.1"/>
    <property type="molecule type" value="Genomic_DNA"/>
</dbReference>
<dbReference type="SUPFAM" id="SSF51316">
    <property type="entry name" value="Mss4-like"/>
    <property type="match status" value="1"/>
</dbReference>
<evidence type="ECO:0000313" key="6">
    <source>
        <dbReference type="EMBL" id="MBB4221462.1"/>
    </source>
</evidence>
<dbReference type="GO" id="GO:0016846">
    <property type="term" value="F:carbon-sulfur lyase activity"/>
    <property type="evidence" value="ECO:0007669"/>
    <property type="project" value="InterPro"/>
</dbReference>
<dbReference type="RefSeq" id="WP_240650509.1">
    <property type="nucleotide sequence ID" value="NZ_JACIFZ010000002.1"/>
</dbReference>
<accession>A0A840FKG2</accession>
<evidence type="ECO:0000259" key="5">
    <source>
        <dbReference type="PROSITE" id="PS51891"/>
    </source>
</evidence>
<reference evidence="6 7" key="1">
    <citation type="submission" date="2020-08" db="EMBL/GenBank/DDBJ databases">
        <title>Genomic Encyclopedia of Type Strains, Phase IV (KMG-V): Genome sequencing to study the core and pangenomes of soil and plant-associated prokaryotes.</title>
        <authorList>
            <person name="Whitman W."/>
        </authorList>
    </citation>
    <scope>NUCLEOTIDE SEQUENCE [LARGE SCALE GENOMIC DNA]</scope>
    <source>
        <strain evidence="6 7">34/80</strain>
    </source>
</reference>
<feature type="domain" description="CENP-V/GFA" evidence="5">
    <location>
        <begin position="4"/>
        <end position="123"/>
    </location>
</feature>
<dbReference type="InterPro" id="IPR006913">
    <property type="entry name" value="CENP-V/GFA"/>
</dbReference>
<evidence type="ECO:0000256" key="1">
    <source>
        <dbReference type="ARBA" id="ARBA00005495"/>
    </source>
</evidence>
<sequence>MMKVQGACHCGRISYEAEVDPEKVGLCNCTDCQVLSGTAYRVSVTVPAAGFRLLSGKPRGYVKTADSGVLRRQSFCENCGTPVWASADSDTPPSYTLRIGPLAQRALLAPRRRIWCRSALAWSENLSGLPAADAEPAPSA</sequence>
<comment type="similarity">
    <text evidence="1">Belongs to the Gfa family.</text>
</comment>